<name>A0A0B8P4P9_9VIBR</name>
<reference evidence="1 2" key="1">
    <citation type="submission" date="2015-01" db="EMBL/GenBank/DDBJ databases">
        <title>Vibrio sp. C1 JCM 19231 whole genome shotgun sequence.</title>
        <authorList>
            <person name="Sawabe T."/>
            <person name="Meirelles P."/>
            <person name="Feng G."/>
            <person name="Sayaka M."/>
            <person name="Hattori M."/>
            <person name="Ohkuma M."/>
        </authorList>
    </citation>
    <scope>NUCLEOTIDE SEQUENCE [LARGE SCALE GENOMIC DNA]</scope>
    <source>
        <strain evidence="2">JCM 19231</strain>
    </source>
</reference>
<dbReference type="EMBL" id="BBRZ01000171">
    <property type="protein sequence ID" value="GAM59567.1"/>
    <property type="molecule type" value="Genomic_DNA"/>
</dbReference>
<proteinExistence type="predicted"/>
<evidence type="ECO:0000313" key="1">
    <source>
        <dbReference type="EMBL" id="GAM59567.1"/>
    </source>
</evidence>
<evidence type="ECO:0000313" key="2">
    <source>
        <dbReference type="Proteomes" id="UP000031671"/>
    </source>
</evidence>
<gene>
    <name evidence="1" type="ORF">JCM19231_1128</name>
</gene>
<keyword evidence="2" id="KW-1185">Reference proteome</keyword>
<protein>
    <submittedName>
        <fullName evidence="1">Uncharacterized protein</fullName>
    </submittedName>
</protein>
<reference evidence="1 2" key="2">
    <citation type="submission" date="2015-01" db="EMBL/GenBank/DDBJ databases">
        <authorList>
            <consortium name="NBRP consortium"/>
            <person name="Sawabe T."/>
            <person name="Meirelles P."/>
            <person name="Feng G."/>
            <person name="Sayaka M."/>
            <person name="Hattori M."/>
            <person name="Ohkuma M."/>
        </authorList>
    </citation>
    <scope>NUCLEOTIDE SEQUENCE [LARGE SCALE GENOMIC DNA]</scope>
    <source>
        <strain evidence="2">JCM 19231</strain>
    </source>
</reference>
<organism evidence="1 2">
    <name type="scientific">Vibrio ishigakensis</name>
    <dbReference type="NCBI Taxonomy" id="1481914"/>
    <lineage>
        <taxon>Bacteria</taxon>
        <taxon>Pseudomonadati</taxon>
        <taxon>Pseudomonadota</taxon>
        <taxon>Gammaproteobacteria</taxon>
        <taxon>Vibrionales</taxon>
        <taxon>Vibrionaceae</taxon>
        <taxon>Vibrio</taxon>
    </lineage>
</organism>
<dbReference type="AlphaFoldDB" id="A0A0B8P4P9"/>
<sequence length="50" mass="5837">MSALRKLESAQEPLTRVEMYQLERLGVINIIEGEPQIVNQMIYKYLLSNI</sequence>
<comment type="caution">
    <text evidence="1">The sequence shown here is derived from an EMBL/GenBank/DDBJ whole genome shotgun (WGS) entry which is preliminary data.</text>
</comment>
<dbReference type="Proteomes" id="UP000031671">
    <property type="component" value="Unassembled WGS sequence"/>
</dbReference>
<accession>A0A0B8P4P9</accession>